<dbReference type="AlphaFoldDB" id="A0A146K631"/>
<organism evidence="1">
    <name type="scientific">Trepomonas sp. PC1</name>
    <dbReference type="NCBI Taxonomy" id="1076344"/>
    <lineage>
        <taxon>Eukaryota</taxon>
        <taxon>Metamonada</taxon>
        <taxon>Diplomonadida</taxon>
        <taxon>Hexamitidae</taxon>
        <taxon>Hexamitinae</taxon>
        <taxon>Trepomonas</taxon>
    </lineage>
</organism>
<reference evidence="1" key="1">
    <citation type="submission" date="2015-07" db="EMBL/GenBank/DDBJ databases">
        <title>Adaptation to a free-living lifestyle via gene acquisitions in the diplomonad Trepomonas sp. PC1.</title>
        <authorList>
            <person name="Xu F."/>
            <person name="Jerlstrom-Hultqvist J."/>
            <person name="Kolisko M."/>
            <person name="Simpson A.G.B."/>
            <person name="Roger A.J."/>
            <person name="Svard S.G."/>
            <person name="Andersson J.O."/>
        </authorList>
    </citation>
    <scope>NUCLEOTIDE SEQUENCE</scope>
    <source>
        <strain evidence="1">PC1</strain>
    </source>
</reference>
<protein>
    <recommendedName>
        <fullName evidence="2">Exonuclease family protein</fullName>
    </recommendedName>
</protein>
<evidence type="ECO:0008006" key="2">
    <source>
        <dbReference type="Google" id="ProtNLM"/>
    </source>
</evidence>
<name>A0A146K631_9EUKA</name>
<evidence type="ECO:0000313" key="1">
    <source>
        <dbReference type="EMBL" id="JAP90969.1"/>
    </source>
</evidence>
<gene>
    <name evidence="1" type="ORF">TPC1_17562</name>
</gene>
<proteinExistence type="predicted"/>
<accession>A0A146K631</accession>
<sequence>MVPITDNTVVVDFEAYLTAPLILSEIGCVRIQNGEIVAKVHGFFQLSQEQIQQMKGTNQIGIAKVEKLTRIPVPWKPSYDNVKPLITDLQQFIQTFKVFTSGSSTEIRALNSEFVEILQDFEAQQCTIAAKGCQMEQQVMKTWGLDSEVFEVIDVFFQQNKQEMEFENIHGERQFDYCNYHTLKVQQVKESQMKQMSKLSEVDRKKQEQKMQNAEAAHCALDDVMYLAKKFAK</sequence>
<dbReference type="EMBL" id="GDID01005637">
    <property type="protein sequence ID" value="JAP90969.1"/>
    <property type="molecule type" value="Transcribed_RNA"/>
</dbReference>